<accession>A0AAD7EC77</accession>
<name>A0AAD7EC77_9AGAR</name>
<comment type="caution">
    <text evidence="2">The sequence shown here is derived from an EMBL/GenBank/DDBJ whole genome shotgun (WGS) entry which is preliminary data.</text>
</comment>
<dbReference type="EMBL" id="JARIHO010000080">
    <property type="protein sequence ID" value="KAJ7309945.1"/>
    <property type="molecule type" value="Genomic_DNA"/>
</dbReference>
<dbReference type="AlphaFoldDB" id="A0AAD7EC77"/>
<sequence>MPPVHHASPPLVHSRPWSSAHTQERLGEEVDREIPRCAFPAARAYVPAIRVPALRPRFGVDTACGQAAVGTRCGKRRGWKKNRKRTTRDWVVCPHRARVLPCGRAVLRIAGSPLFISPPAYLCWTSLVTLHLGAARDSSCCTKFGTHDNDARVYMGMADTEENNVSFAVHVHRDFAADTEDKHYDLLHRLTASRAPFTRLCGMPSCSAHSPLGGSLSYPRGSQGRIRHPHFLLAPSARPSRFDKACTSQAFSIAVVPSIPRVSRRGGGTTRRHRTARSVTAIWIPSRAAHRCEYPPARARRACRASEFRRSGIAI</sequence>
<protein>
    <submittedName>
        <fullName evidence="2">Uncharacterized protein</fullName>
    </submittedName>
</protein>
<keyword evidence="3" id="KW-1185">Reference proteome</keyword>
<reference evidence="2" key="1">
    <citation type="submission" date="2023-03" db="EMBL/GenBank/DDBJ databases">
        <title>Massive genome expansion in bonnet fungi (Mycena s.s.) driven by repeated elements and novel gene families across ecological guilds.</title>
        <authorList>
            <consortium name="Lawrence Berkeley National Laboratory"/>
            <person name="Harder C.B."/>
            <person name="Miyauchi S."/>
            <person name="Viragh M."/>
            <person name="Kuo A."/>
            <person name="Thoen E."/>
            <person name="Andreopoulos B."/>
            <person name="Lu D."/>
            <person name="Skrede I."/>
            <person name="Drula E."/>
            <person name="Henrissat B."/>
            <person name="Morin E."/>
            <person name="Kohler A."/>
            <person name="Barry K."/>
            <person name="LaButti K."/>
            <person name="Morin E."/>
            <person name="Salamov A."/>
            <person name="Lipzen A."/>
            <person name="Mereny Z."/>
            <person name="Hegedus B."/>
            <person name="Baldrian P."/>
            <person name="Stursova M."/>
            <person name="Weitz H."/>
            <person name="Taylor A."/>
            <person name="Grigoriev I.V."/>
            <person name="Nagy L.G."/>
            <person name="Martin F."/>
            <person name="Kauserud H."/>
        </authorList>
    </citation>
    <scope>NUCLEOTIDE SEQUENCE</scope>
    <source>
        <strain evidence="2">CBHHK002</strain>
    </source>
</reference>
<feature type="region of interest" description="Disordered" evidence="1">
    <location>
        <begin position="1"/>
        <end position="29"/>
    </location>
</feature>
<gene>
    <name evidence="2" type="ORF">DFH08DRAFT_483310</name>
</gene>
<dbReference type="Proteomes" id="UP001218218">
    <property type="component" value="Unassembled WGS sequence"/>
</dbReference>
<proteinExistence type="predicted"/>
<organism evidence="2 3">
    <name type="scientific">Mycena albidolilacea</name>
    <dbReference type="NCBI Taxonomy" id="1033008"/>
    <lineage>
        <taxon>Eukaryota</taxon>
        <taxon>Fungi</taxon>
        <taxon>Dikarya</taxon>
        <taxon>Basidiomycota</taxon>
        <taxon>Agaricomycotina</taxon>
        <taxon>Agaricomycetes</taxon>
        <taxon>Agaricomycetidae</taxon>
        <taxon>Agaricales</taxon>
        <taxon>Marasmiineae</taxon>
        <taxon>Mycenaceae</taxon>
        <taxon>Mycena</taxon>
    </lineage>
</organism>
<evidence type="ECO:0000313" key="2">
    <source>
        <dbReference type="EMBL" id="KAJ7309945.1"/>
    </source>
</evidence>
<evidence type="ECO:0000313" key="3">
    <source>
        <dbReference type="Proteomes" id="UP001218218"/>
    </source>
</evidence>
<evidence type="ECO:0000256" key="1">
    <source>
        <dbReference type="SAM" id="MobiDB-lite"/>
    </source>
</evidence>